<reference evidence="12" key="3">
    <citation type="submission" date="2025-09" db="UniProtKB">
        <authorList>
            <consortium name="Ensembl"/>
        </authorList>
    </citation>
    <scope>IDENTIFICATION</scope>
</reference>
<keyword evidence="7" id="KW-0249">Electron transport</keyword>
<accession>H9GIX9</accession>
<evidence type="ECO:0000256" key="7">
    <source>
        <dbReference type="ARBA" id="ARBA00022982"/>
    </source>
</evidence>
<dbReference type="STRING" id="28377.ENSACAP00000012235"/>
<evidence type="ECO:0000256" key="9">
    <source>
        <dbReference type="ARBA" id="ARBA00023128"/>
    </source>
</evidence>
<evidence type="ECO:0000313" key="12">
    <source>
        <dbReference type="Ensembl" id="ENSACAP00000012235.3"/>
    </source>
</evidence>
<dbReference type="AlphaFoldDB" id="H9GIX9"/>
<evidence type="ECO:0000256" key="2">
    <source>
        <dbReference type="ARBA" id="ARBA00008674"/>
    </source>
</evidence>
<keyword evidence="4" id="KW-0679">Respiratory chain</keyword>
<dbReference type="GeneTree" id="ENSGT00390000010352"/>
<evidence type="ECO:0000256" key="6">
    <source>
        <dbReference type="ARBA" id="ARBA00022792"/>
    </source>
</evidence>
<dbReference type="InterPro" id="IPR009423">
    <property type="entry name" value="NDUC2"/>
</dbReference>
<comment type="subcellular location">
    <subcellularLocation>
        <location evidence="1">Mitochondrion inner membrane</location>
        <topology evidence="1">Single-pass membrane protein</topology>
        <orientation evidence="1">Matrix side</orientation>
    </subcellularLocation>
</comment>
<sequence>MTGLNVRGNLYLYLDIYMYIGFAKTCKHMRGKFMYKGGVHRQLLWISVGFYFSHCLVRRASYTYAKRDREMFEYIRHHLEDFKEANKKITAEVLESFHSIR</sequence>
<feature type="transmembrane region" description="Helical" evidence="11">
    <location>
        <begin position="39"/>
        <end position="57"/>
    </location>
</feature>
<name>H9GIX9_ANOCA</name>
<dbReference type="Pfam" id="PF06374">
    <property type="entry name" value="NDUF_C2"/>
    <property type="match status" value="1"/>
</dbReference>
<dbReference type="GO" id="GO:0006120">
    <property type="term" value="P:mitochondrial electron transport, NADH to ubiquinone"/>
    <property type="evidence" value="ECO:0007669"/>
    <property type="project" value="InterPro"/>
</dbReference>
<dbReference type="GO" id="GO:0005743">
    <property type="term" value="C:mitochondrial inner membrane"/>
    <property type="evidence" value="ECO:0007669"/>
    <property type="project" value="UniProtKB-SubCell"/>
</dbReference>
<reference evidence="12" key="2">
    <citation type="submission" date="2025-08" db="UniProtKB">
        <authorList>
            <consortium name="Ensembl"/>
        </authorList>
    </citation>
    <scope>IDENTIFICATION</scope>
</reference>
<evidence type="ECO:0000256" key="3">
    <source>
        <dbReference type="ARBA" id="ARBA00022448"/>
    </source>
</evidence>
<keyword evidence="8 11" id="KW-1133">Transmembrane helix</keyword>
<keyword evidence="9" id="KW-0496">Mitochondrion</keyword>
<evidence type="ECO:0000256" key="1">
    <source>
        <dbReference type="ARBA" id="ARBA00004298"/>
    </source>
</evidence>
<dbReference type="PANTHER" id="PTHR13099:SF0">
    <property type="entry name" value="NADH DEHYDROGENASE [UBIQUINONE] 1 SUBUNIT C2-RELATED"/>
    <property type="match status" value="1"/>
</dbReference>
<evidence type="ECO:0000256" key="4">
    <source>
        <dbReference type="ARBA" id="ARBA00022660"/>
    </source>
</evidence>
<evidence type="ECO:0000313" key="13">
    <source>
        <dbReference type="Proteomes" id="UP000001646"/>
    </source>
</evidence>
<dbReference type="Ensembl" id="ENSACAT00000012485.3">
    <property type="protein sequence ID" value="ENSACAP00000012235.3"/>
    <property type="gene ID" value="ENSACAG00000012479.3"/>
</dbReference>
<keyword evidence="3" id="KW-0813">Transport</keyword>
<evidence type="ECO:0000256" key="11">
    <source>
        <dbReference type="SAM" id="Phobius"/>
    </source>
</evidence>
<dbReference type="Bgee" id="ENSACAG00000012479">
    <property type="expression patterns" value="Expressed in liver and 13 other cell types or tissues"/>
</dbReference>
<dbReference type="Proteomes" id="UP000001646">
    <property type="component" value="Unplaced"/>
</dbReference>
<dbReference type="PANTHER" id="PTHR13099">
    <property type="entry name" value="NADH-UBIQUINONE OXIDOREDUCTASE SUBUNIT B14.5B"/>
    <property type="match status" value="1"/>
</dbReference>
<keyword evidence="13" id="KW-1185">Reference proteome</keyword>
<dbReference type="InParanoid" id="H9GIX9"/>
<organism evidence="12 13">
    <name type="scientific">Anolis carolinensis</name>
    <name type="common">Green anole</name>
    <name type="synonym">American chameleon</name>
    <dbReference type="NCBI Taxonomy" id="28377"/>
    <lineage>
        <taxon>Eukaryota</taxon>
        <taxon>Metazoa</taxon>
        <taxon>Chordata</taxon>
        <taxon>Craniata</taxon>
        <taxon>Vertebrata</taxon>
        <taxon>Euteleostomi</taxon>
        <taxon>Lepidosauria</taxon>
        <taxon>Squamata</taxon>
        <taxon>Bifurcata</taxon>
        <taxon>Unidentata</taxon>
        <taxon>Episquamata</taxon>
        <taxon>Toxicofera</taxon>
        <taxon>Iguania</taxon>
        <taxon>Dactyloidae</taxon>
        <taxon>Anolis</taxon>
    </lineage>
</organism>
<keyword evidence="6" id="KW-0999">Mitochondrion inner membrane</keyword>
<dbReference type="HOGENOM" id="CLU_156652_0_0_1"/>
<keyword evidence="10 11" id="KW-0472">Membrane</keyword>
<comment type="similarity">
    <text evidence="2">Belongs to the complex I NDUFC2 subunit family.</text>
</comment>
<keyword evidence="5 11" id="KW-0812">Transmembrane</keyword>
<evidence type="ECO:0000256" key="8">
    <source>
        <dbReference type="ARBA" id="ARBA00022989"/>
    </source>
</evidence>
<proteinExistence type="inferred from homology"/>
<evidence type="ECO:0000256" key="10">
    <source>
        <dbReference type="ARBA" id="ARBA00023136"/>
    </source>
</evidence>
<evidence type="ECO:0000256" key="5">
    <source>
        <dbReference type="ARBA" id="ARBA00022692"/>
    </source>
</evidence>
<reference evidence="12" key="1">
    <citation type="submission" date="2009-12" db="EMBL/GenBank/DDBJ databases">
        <title>The Genome Sequence of Anolis carolinensis (Green Anole Lizard).</title>
        <authorList>
            <consortium name="The Genome Sequencing Platform"/>
            <person name="Di Palma F."/>
            <person name="Alfoldi J."/>
            <person name="Heiman D."/>
            <person name="Young S."/>
            <person name="Grabherr M."/>
            <person name="Johnson J."/>
            <person name="Lander E.S."/>
            <person name="Lindblad-Toh K."/>
        </authorList>
    </citation>
    <scope>NUCLEOTIDE SEQUENCE [LARGE SCALE GENOMIC DNA]</scope>
    <source>
        <strain evidence="12">JBL SC #1</strain>
    </source>
</reference>
<protein>
    <submittedName>
        <fullName evidence="12">Uncharacterized protein</fullName>
    </submittedName>
</protein>
<dbReference type="eggNOG" id="KOG4516">
    <property type="taxonomic scope" value="Eukaryota"/>
</dbReference>